<organism evidence="1 2">
    <name type="scientific">Massilia mucilaginosa</name>
    <dbReference type="NCBI Taxonomy" id="2609282"/>
    <lineage>
        <taxon>Bacteria</taxon>
        <taxon>Pseudomonadati</taxon>
        <taxon>Pseudomonadota</taxon>
        <taxon>Betaproteobacteria</taxon>
        <taxon>Burkholderiales</taxon>
        <taxon>Oxalobacteraceae</taxon>
        <taxon>Telluria group</taxon>
        <taxon>Massilia</taxon>
    </lineage>
</organism>
<reference evidence="1 2" key="1">
    <citation type="submission" date="2019-10" db="EMBL/GenBank/DDBJ databases">
        <title>Taxonomy of Antarctic Massilia spp.: description of Massilia rubra sp. nov., Massilia aquatica sp. nov., Massilia mucilaginosa sp. nov., Massilia frigida sp. nov. isolated from streams, lakes and regoliths.</title>
        <authorList>
            <person name="Holochova P."/>
            <person name="Sedlacek I."/>
            <person name="Kralova S."/>
            <person name="Maslanova I."/>
            <person name="Busse H.-J."/>
            <person name="Stankova E."/>
            <person name="Vrbovska V."/>
            <person name="Kovarovic V."/>
            <person name="Bartak M."/>
            <person name="Svec P."/>
            <person name="Pantucek R."/>
        </authorList>
    </citation>
    <scope>NUCLEOTIDE SEQUENCE [LARGE SCALE GENOMIC DNA]</scope>
    <source>
        <strain evidence="1 2">CCM 8733</strain>
    </source>
</reference>
<evidence type="ECO:0000313" key="1">
    <source>
        <dbReference type="EMBL" id="NHZ93819.1"/>
    </source>
</evidence>
<proteinExistence type="predicted"/>
<comment type="caution">
    <text evidence="1">The sequence shown here is derived from an EMBL/GenBank/DDBJ whole genome shotgun (WGS) entry which is preliminary data.</text>
</comment>
<accession>A0ABX0P393</accession>
<evidence type="ECO:0008006" key="3">
    <source>
        <dbReference type="Google" id="ProtNLM"/>
    </source>
</evidence>
<dbReference type="EMBL" id="WHJH01000097">
    <property type="protein sequence ID" value="NHZ93819.1"/>
    <property type="molecule type" value="Genomic_DNA"/>
</dbReference>
<keyword evidence="2" id="KW-1185">Reference proteome</keyword>
<evidence type="ECO:0000313" key="2">
    <source>
        <dbReference type="Proteomes" id="UP000609726"/>
    </source>
</evidence>
<gene>
    <name evidence="1" type="ORF">F2P45_33180</name>
</gene>
<name>A0ABX0P393_9BURK</name>
<sequence length="184" mass="21384">MKKPYKLPKSLRGNARFDDLCRLLNSRYRSGVQAALRIGERRPGEARVIEMATQIFGVPFPKVRPVWLVDDDTGSRIELDGYNEQKRFAIEYQSGAHHHVCEKTLYREKLKRRTCNANGVVLLEIWPEIHTTRVLLQFFEVMGVMKIIPRCSTLWYGCWLNSIVRKELFSHAWLTYRSAGVANS</sequence>
<dbReference type="Proteomes" id="UP000609726">
    <property type="component" value="Unassembled WGS sequence"/>
</dbReference>
<dbReference type="Gene3D" id="3.40.960.10">
    <property type="entry name" value="VSR Endonuclease"/>
    <property type="match status" value="1"/>
</dbReference>
<protein>
    <recommendedName>
        <fullName evidence="3">DUF559 domain-containing protein</fullName>
    </recommendedName>
</protein>
<dbReference type="RefSeq" id="WP_166882502.1">
    <property type="nucleotide sequence ID" value="NZ_WHJH01000097.1"/>
</dbReference>